<reference evidence="1" key="1">
    <citation type="submission" date="2023-10" db="EMBL/GenBank/DDBJ databases">
        <authorList>
            <person name="Chen Y."/>
            <person name="Shah S."/>
            <person name="Dougan E. K."/>
            <person name="Thang M."/>
            <person name="Chan C."/>
        </authorList>
    </citation>
    <scope>NUCLEOTIDE SEQUENCE [LARGE SCALE GENOMIC DNA]</scope>
</reference>
<dbReference type="EMBL" id="CAUYUJ010004701">
    <property type="protein sequence ID" value="CAK0810607.1"/>
    <property type="molecule type" value="Genomic_DNA"/>
</dbReference>
<evidence type="ECO:0000313" key="1">
    <source>
        <dbReference type="EMBL" id="CAK0810607.1"/>
    </source>
</evidence>
<name>A0ABN9R375_9DINO</name>
<dbReference type="Proteomes" id="UP001189429">
    <property type="component" value="Unassembled WGS sequence"/>
</dbReference>
<gene>
    <name evidence="1" type="ORF">PCOR1329_LOCUS15518</name>
</gene>
<proteinExistence type="predicted"/>
<sequence length="750" mass="81319">MPMHQSLQAVLTELASGLSAVVQQYQNADEQGARQQKAAADKMVQLLIERELAYRMTVKPDDVGVHPANRFGVGVEWHEVHALAGIIIRSGWSWSEVKDPVAIELGSAQLGSAQMRFNEELAATSEGYLATISNTLKILSIACSHTNQVPRCVLHCTKSYETEFTNEDGYISQDAVFRACTSIKEAIDKGLTWIVIRSEVAEAVPGLPAFLSESHNIGHGSHRLQSKVQTLLQIHTKISRTMRAKGSANIQSVIRDIEHTRPYLRGQVEAMATCVQQFSGGEPPVFLTELKEFAKTLGDHTRDVGAVTFSILGKARLSQAPEWVTACMKASLGAPEQFVRDGGVRLITSADIQAVESGRLRTMAFDAVAKHRTAVQYLRDGCKVTDAHLFAKLIGDLDVRMVMTTYGKKARGRKQFDDLDSVVQQFVRDVVAAWPSAAGVDPPRAVTAPDEPKIITTPMVQFDAGSSSSGHVVNTSVLESKGFVIAAKVKGRGGAGAQGVWIIAAVDAGKVKLFKDDGTPVPKLFKDDGAPVPKRRKADCELQVSVSQLIDDFEVVSEDASTVVQVTGGSAIGLLSKEVASELKRSFVRLAPESACREQAPNVGLTITFAKAGKKVEANKKYAKGQLELIPLTPNIGFGAKAPQNGILVNMKMPESKHEMWLLPKTTLPGEKAPQFIVPAWCVPSVSDSAKVNMAWSTARVMVRTFCAESESKRFDDFTCVLPCLVNTKVIEKGSELFLKSAETGVAQKR</sequence>
<accession>A0ABN9R375</accession>
<keyword evidence="2" id="KW-1185">Reference proteome</keyword>
<organism evidence="1 2">
    <name type="scientific">Prorocentrum cordatum</name>
    <dbReference type="NCBI Taxonomy" id="2364126"/>
    <lineage>
        <taxon>Eukaryota</taxon>
        <taxon>Sar</taxon>
        <taxon>Alveolata</taxon>
        <taxon>Dinophyceae</taxon>
        <taxon>Prorocentrales</taxon>
        <taxon>Prorocentraceae</taxon>
        <taxon>Prorocentrum</taxon>
    </lineage>
</organism>
<comment type="caution">
    <text evidence="1">The sequence shown here is derived from an EMBL/GenBank/DDBJ whole genome shotgun (WGS) entry which is preliminary data.</text>
</comment>
<protein>
    <submittedName>
        <fullName evidence="1">Uncharacterized protein</fullName>
    </submittedName>
</protein>
<evidence type="ECO:0000313" key="2">
    <source>
        <dbReference type="Proteomes" id="UP001189429"/>
    </source>
</evidence>